<dbReference type="Proteomes" id="UP001293593">
    <property type="component" value="Unassembled WGS sequence"/>
</dbReference>
<dbReference type="InterPro" id="IPR011989">
    <property type="entry name" value="ARM-like"/>
</dbReference>
<dbReference type="AlphaFoldDB" id="A0AAE1MJR0"/>
<proteinExistence type="predicted"/>
<dbReference type="SUPFAM" id="SSF48371">
    <property type="entry name" value="ARM repeat"/>
    <property type="match status" value="1"/>
</dbReference>
<dbReference type="EMBL" id="JAWXYG010000008">
    <property type="protein sequence ID" value="KAK4264383.1"/>
    <property type="molecule type" value="Genomic_DNA"/>
</dbReference>
<keyword evidence="1" id="KW-0677">Repeat</keyword>
<evidence type="ECO:0000256" key="1">
    <source>
        <dbReference type="ARBA" id="ARBA00022737"/>
    </source>
</evidence>
<feature type="compositionally biased region" description="Low complexity" evidence="2">
    <location>
        <begin position="318"/>
        <end position="327"/>
    </location>
</feature>
<dbReference type="Gene3D" id="1.25.10.10">
    <property type="entry name" value="Leucine-rich Repeat Variant"/>
    <property type="match status" value="2"/>
</dbReference>
<feature type="region of interest" description="Disordered" evidence="2">
    <location>
        <begin position="318"/>
        <end position="345"/>
    </location>
</feature>
<evidence type="ECO:0000259" key="3">
    <source>
        <dbReference type="Pfam" id="PF25055"/>
    </source>
</evidence>
<gene>
    <name evidence="4" type="ORF">QN277_025569</name>
</gene>
<evidence type="ECO:0000313" key="4">
    <source>
        <dbReference type="EMBL" id="KAK4264383.1"/>
    </source>
</evidence>
<accession>A0AAE1MJR0</accession>
<dbReference type="InterPro" id="IPR016024">
    <property type="entry name" value="ARM-type_fold"/>
</dbReference>
<feature type="domain" description="DUF7792" evidence="3">
    <location>
        <begin position="11"/>
        <end position="133"/>
    </location>
</feature>
<dbReference type="InterPro" id="IPR000225">
    <property type="entry name" value="Armadillo"/>
</dbReference>
<comment type="caution">
    <text evidence="4">The sequence shown here is derived from an EMBL/GenBank/DDBJ whole genome shotgun (WGS) entry which is preliminary data.</text>
</comment>
<name>A0AAE1MJR0_9FABA</name>
<evidence type="ECO:0000313" key="5">
    <source>
        <dbReference type="Proteomes" id="UP001293593"/>
    </source>
</evidence>
<dbReference type="InterPro" id="IPR036537">
    <property type="entry name" value="Adaptor_Cbl_N_dom_sf"/>
</dbReference>
<protein>
    <recommendedName>
        <fullName evidence="3">DUF7792 domain-containing protein</fullName>
    </recommendedName>
</protein>
<dbReference type="PANTHER" id="PTHR46168">
    <property type="entry name" value="ARMADILLO REPEAT ONLY 4"/>
    <property type="match status" value="1"/>
</dbReference>
<organism evidence="4 5">
    <name type="scientific">Acacia crassicarpa</name>
    <name type="common">northern wattle</name>
    <dbReference type="NCBI Taxonomy" id="499986"/>
    <lineage>
        <taxon>Eukaryota</taxon>
        <taxon>Viridiplantae</taxon>
        <taxon>Streptophyta</taxon>
        <taxon>Embryophyta</taxon>
        <taxon>Tracheophyta</taxon>
        <taxon>Spermatophyta</taxon>
        <taxon>Magnoliopsida</taxon>
        <taxon>eudicotyledons</taxon>
        <taxon>Gunneridae</taxon>
        <taxon>Pentapetalae</taxon>
        <taxon>rosids</taxon>
        <taxon>fabids</taxon>
        <taxon>Fabales</taxon>
        <taxon>Fabaceae</taxon>
        <taxon>Caesalpinioideae</taxon>
        <taxon>mimosoid clade</taxon>
        <taxon>Acacieae</taxon>
        <taxon>Acacia</taxon>
    </lineage>
</organism>
<dbReference type="GO" id="GO:0007166">
    <property type="term" value="P:cell surface receptor signaling pathway"/>
    <property type="evidence" value="ECO:0007669"/>
    <property type="project" value="InterPro"/>
</dbReference>
<dbReference type="Pfam" id="PF25055">
    <property type="entry name" value="DUF7792"/>
    <property type="match status" value="1"/>
</dbReference>
<dbReference type="SMART" id="SM00185">
    <property type="entry name" value="ARM"/>
    <property type="match status" value="3"/>
</dbReference>
<dbReference type="PANTHER" id="PTHR46168:SF15">
    <property type="entry name" value="ARMADILLO REPEAT-CONTAINING DOMAIN-CONTAINING PROTEIN"/>
    <property type="match status" value="1"/>
</dbReference>
<sequence>MANLEVERTIQEELSFPILLGDRIMRAAQEAESLRMRPDCAELAKQVEHLSAMLRSVVKLASATPSLYEPPVRRIVAEVSKNLERALTLVRKCKKHSGVLRQVFSITSTADFRKVSNLLESSIGDMKWLLSILNSDGGIDLTLPPIASNDPILAWVWSCIATIQMGQLKDRAEAANELGSIAKDNERNKIIIMEESGILPLLKLLKESASPDAQLAAANVLINIAADQERVVDFIVTSLGVPIVVQVLGDSPMRVQVAVANLVSKMAEQGPIAQEEFVRANVTRPLISLLSMDTVLSDPMLQAGRASIHSLVVNLSSSGKSSFSANSDHGSSRGSGHYRKEREVESSEMKKNIKISCAEALWKLSRGSLSTSKKITETKGLLCLAKMIETETDELQLNCLMAVMEIAAVAESNADFRRVAFKPTAPAAKAVLDQLLRVIQQENNPALRIPAIKSIGSVARNFPGKVPQIIGPLVAQLGNRDVDVAIEAAIALGKFVCPDNYNFAYHSNTIMEFNGVPGLMRLLRVNDRAKKHGLVLLCYLAINVGNNKVLEQEHALSTLEGLARPVIAQHPELKDLFAKAIHNLTLYQTGAQLHRPPFVS</sequence>
<reference evidence="4" key="1">
    <citation type="submission" date="2023-10" db="EMBL/GenBank/DDBJ databases">
        <title>Chromosome-level genome of the transformable northern wattle, Acacia crassicarpa.</title>
        <authorList>
            <person name="Massaro I."/>
            <person name="Sinha N.R."/>
            <person name="Poethig S."/>
            <person name="Leichty A.R."/>
        </authorList>
    </citation>
    <scope>NUCLEOTIDE SEQUENCE</scope>
    <source>
        <strain evidence="4">Acra3RX</strain>
        <tissue evidence="4">Leaf</tissue>
    </source>
</reference>
<dbReference type="Gene3D" id="1.20.930.20">
    <property type="entry name" value="Adaptor protein Cbl, N-terminal domain"/>
    <property type="match status" value="1"/>
</dbReference>
<keyword evidence="5" id="KW-1185">Reference proteome</keyword>
<dbReference type="InterPro" id="IPR056694">
    <property type="entry name" value="DUF7792"/>
</dbReference>
<evidence type="ECO:0000256" key="2">
    <source>
        <dbReference type="SAM" id="MobiDB-lite"/>
    </source>
</evidence>